<dbReference type="OrthoDB" id="5097021at2759"/>
<keyword evidence="2" id="KW-1185">Reference proteome</keyword>
<comment type="caution">
    <text evidence="1">The sequence shown here is derived from an EMBL/GenBank/DDBJ whole genome shotgun (WGS) entry which is preliminary data.</text>
</comment>
<evidence type="ECO:0000313" key="1">
    <source>
        <dbReference type="EMBL" id="KAH7120445.1"/>
    </source>
</evidence>
<gene>
    <name evidence="1" type="ORF">B0J13DRAFT_599615</name>
</gene>
<reference evidence="1" key="1">
    <citation type="journal article" date="2021" name="Nat. Commun.">
        <title>Genetic determinants of endophytism in the Arabidopsis root mycobiome.</title>
        <authorList>
            <person name="Mesny F."/>
            <person name="Miyauchi S."/>
            <person name="Thiergart T."/>
            <person name="Pickel B."/>
            <person name="Atanasova L."/>
            <person name="Karlsson M."/>
            <person name="Huettel B."/>
            <person name="Barry K.W."/>
            <person name="Haridas S."/>
            <person name="Chen C."/>
            <person name="Bauer D."/>
            <person name="Andreopoulos W."/>
            <person name="Pangilinan J."/>
            <person name="LaButti K."/>
            <person name="Riley R."/>
            <person name="Lipzen A."/>
            <person name="Clum A."/>
            <person name="Drula E."/>
            <person name="Henrissat B."/>
            <person name="Kohler A."/>
            <person name="Grigoriev I.V."/>
            <person name="Martin F.M."/>
            <person name="Hacquard S."/>
        </authorList>
    </citation>
    <scope>NUCLEOTIDE SEQUENCE</scope>
    <source>
        <strain evidence="1">MPI-CAGE-AT-0021</strain>
    </source>
</reference>
<name>A0A9P9DJ61_9HYPO</name>
<dbReference type="Proteomes" id="UP000717696">
    <property type="component" value="Unassembled WGS sequence"/>
</dbReference>
<protein>
    <submittedName>
        <fullName evidence="1">Uncharacterized protein</fullName>
    </submittedName>
</protein>
<dbReference type="EMBL" id="JAGMUU010000028">
    <property type="protein sequence ID" value="KAH7120445.1"/>
    <property type="molecule type" value="Genomic_DNA"/>
</dbReference>
<proteinExistence type="predicted"/>
<dbReference type="AlphaFoldDB" id="A0A9P9DJ61"/>
<evidence type="ECO:0000313" key="2">
    <source>
        <dbReference type="Proteomes" id="UP000717696"/>
    </source>
</evidence>
<organism evidence="1 2">
    <name type="scientific">Dactylonectria estremocensis</name>
    <dbReference type="NCBI Taxonomy" id="1079267"/>
    <lineage>
        <taxon>Eukaryota</taxon>
        <taxon>Fungi</taxon>
        <taxon>Dikarya</taxon>
        <taxon>Ascomycota</taxon>
        <taxon>Pezizomycotina</taxon>
        <taxon>Sordariomycetes</taxon>
        <taxon>Hypocreomycetidae</taxon>
        <taxon>Hypocreales</taxon>
        <taxon>Nectriaceae</taxon>
        <taxon>Dactylonectria</taxon>
    </lineage>
</organism>
<sequence length="267" mass="30706">MAQVYEQVNEMMLGWDPSIDLSTIRDDLTCRTAGWFKIQQLVLRKTENNLGNIWKTLLHRLESASFHSQPFIKSGLRLNKTAFAAFHMTASLPGRGSEITSIRYINTKLAIRNVFFHGGQMIIIISYNKARASNNYAFYIEFLAKQMHMPRHSSSEFFFLDPSGKKKHLSPTQASSILKDLTQDLTTPWSLSLYRQAALAIAKQYLKKLIEKTNFYYPSDATDPIRIFAARAGHHPRMLLTTYAIDRALLERLQPELLDIYQRLSTI</sequence>
<accession>A0A9P9DJ61</accession>